<evidence type="ECO:0000313" key="3">
    <source>
        <dbReference type="Proteomes" id="UP001385951"/>
    </source>
</evidence>
<reference evidence="2 3" key="1">
    <citation type="submission" date="2022-09" db="EMBL/GenBank/DDBJ databases">
        <authorList>
            <person name="Palmer J.M."/>
        </authorList>
    </citation>
    <scope>NUCLEOTIDE SEQUENCE [LARGE SCALE GENOMIC DNA]</scope>
    <source>
        <strain evidence="2 3">DSM 7382</strain>
    </source>
</reference>
<organism evidence="2 3">
    <name type="scientific">Cerrena zonata</name>
    <dbReference type="NCBI Taxonomy" id="2478898"/>
    <lineage>
        <taxon>Eukaryota</taxon>
        <taxon>Fungi</taxon>
        <taxon>Dikarya</taxon>
        <taxon>Basidiomycota</taxon>
        <taxon>Agaricomycotina</taxon>
        <taxon>Agaricomycetes</taxon>
        <taxon>Polyporales</taxon>
        <taxon>Cerrenaceae</taxon>
        <taxon>Cerrena</taxon>
    </lineage>
</organism>
<feature type="compositionally biased region" description="Low complexity" evidence="1">
    <location>
        <begin position="28"/>
        <end position="39"/>
    </location>
</feature>
<sequence>MPPRPTVDDDVEDLDDLLDEFPTKPPQSTSAKATPAKTAVNETTKDKVPLHRIRSGWRI</sequence>
<accession>A0AAW0G8C9</accession>
<dbReference type="AlphaFoldDB" id="A0AAW0G8C9"/>
<dbReference type="Proteomes" id="UP001385951">
    <property type="component" value="Unassembled WGS sequence"/>
</dbReference>
<feature type="region of interest" description="Disordered" evidence="1">
    <location>
        <begin position="1"/>
        <end position="43"/>
    </location>
</feature>
<evidence type="ECO:0000256" key="1">
    <source>
        <dbReference type="SAM" id="MobiDB-lite"/>
    </source>
</evidence>
<evidence type="ECO:0000313" key="2">
    <source>
        <dbReference type="EMBL" id="KAK7689683.1"/>
    </source>
</evidence>
<feature type="compositionally biased region" description="Acidic residues" evidence="1">
    <location>
        <begin position="8"/>
        <end position="19"/>
    </location>
</feature>
<keyword evidence="3" id="KW-1185">Reference proteome</keyword>
<comment type="caution">
    <text evidence="2">The sequence shown here is derived from an EMBL/GenBank/DDBJ whole genome shotgun (WGS) entry which is preliminary data.</text>
</comment>
<name>A0AAW0G8C9_9APHY</name>
<dbReference type="EMBL" id="JASBNA010000008">
    <property type="protein sequence ID" value="KAK7689683.1"/>
    <property type="molecule type" value="Genomic_DNA"/>
</dbReference>
<proteinExistence type="predicted"/>
<protein>
    <submittedName>
        <fullName evidence="2">Uncharacterized protein</fullName>
    </submittedName>
</protein>
<gene>
    <name evidence="2" type="ORF">QCA50_007478</name>
</gene>